<evidence type="ECO:0000256" key="2">
    <source>
        <dbReference type="ARBA" id="ARBA00022723"/>
    </source>
</evidence>
<dbReference type="PROSITE" id="PS51872">
    <property type="entry name" value="ZF_ZBR"/>
    <property type="match status" value="1"/>
</dbReference>
<feature type="region of interest" description="Disordered" evidence="6">
    <location>
        <begin position="389"/>
        <end position="477"/>
    </location>
</feature>
<name>C3ZY88_BRAFL</name>
<dbReference type="CDD" id="cd22086">
    <property type="entry name" value="F-box_EMI"/>
    <property type="match status" value="1"/>
</dbReference>
<evidence type="ECO:0000259" key="7">
    <source>
        <dbReference type="PROSITE" id="PS51872"/>
    </source>
</evidence>
<dbReference type="EMBL" id="GG666723">
    <property type="protein sequence ID" value="EEN42484.1"/>
    <property type="molecule type" value="Genomic_DNA"/>
</dbReference>
<feature type="compositionally biased region" description="Polar residues" evidence="6">
    <location>
        <begin position="437"/>
        <end position="477"/>
    </location>
</feature>
<dbReference type="Gene3D" id="1.20.1280.50">
    <property type="match status" value="1"/>
</dbReference>
<dbReference type="InterPro" id="IPR036047">
    <property type="entry name" value="F-box-like_dom_sf"/>
</dbReference>
<feature type="region of interest" description="Disordered" evidence="6">
    <location>
        <begin position="1085"/>
        <end position="1107"/>
    </location>
</feature>
<dbReference type="STRING" id="7739.C3ZY88"/>
<dbReference type="GO" id="GO:0016567">
    <property type="term" value="P:protein ubiquitination"/>
    <property type="evidence" value="ECO:0007669"/>
    <property type="project" value="UniProtKB-UniPathway"/>
</dbReference>
<comment type="pathway">
    <text evidence="1">Protein modification; protein ubiquitination.</text>
</comment>
<feature type="region of interest" description="Disordered" evidence="6">
    <location>
        <begin position="727"/>
        <end position="813"/>
    </location>
</feature>
<evidence type="ECO:0000256" key="4">
    <source>
        <dbReference type="ARBA" id="ARBA00022786"/>
    </source>
</evidence>
<organism>
    <name type="scientific">Branchiostoma floridae</name>
    <name type="common">Florida lancelet</name>
    <name type="synonym">Amphioxus</name>
    <dbReference type="NCBI Taxonomy" id="7739"/>
    <lineage>
        <taxon>Eukaryota</taxon>
        <taxon>Metazoa</taxon>
        <taxon>Chordata</taxon>
        <taxon>Cephalochordata</taxon>
        <taxon>Leptocardii</taxon>
        <taxon>Amphioxiformes</taxon>
        <taxon>Branchiostomatidae</taxon>
        <taxon>Branchiostoma</taxon>
    </lineage>
</organism>
<keyword evidence="5" id="KW-0862">Zinc</keyword>
<dbReference type="InterPro" id="IPR001810">
    <property type="entry name" value="F-box_dom"/>
</dbReference>
<keyword evidence="2" id="KW-0479">Metal-binding</keyword>
<proteinExistence type="predicted"/>
<feature type="region of interest" description="Disordered" evidence="6">
    <location>
        <begin position="1"/>
        <end position="25"/>
    </location>
</feature>
<feature type="compositionally biased region" description="Basic residues" evidence="6">
    <location>
        <begin position="1098"/>
        <end position="1107"/>
    </location>
</feature>
<dbReference type="GO" id="GO:0007088">
    <property type="term" value="P:regulation of mitotic nuclear division"/>
    <property type="evidence" value="ECO:0007669"/>
    <property type="project" value="InterPro"/>
</dbReference>
<sequence>MASVPTGAAPGPGKKRSRIPVRVCPRPHDVNSPICKIQRTLEAMNIDCAKEVPESSQTADVSSTGGPSTWWNTTATISWASGVDSSTPLTFSAINGDHPTTSAFTPVSTPNFTPLHRGKKAETAAIDSTPVLGGLLRRAATQHPVNQHSHMNMVTPGWTPVVSTGVAGQCWSTSGKQVKTSTPYNCWLMEKTSSISSLSSSDLVLPTPPSSIKRPFPYSVPTQDSMEYIQLDSCPHTQKKLPRRRLTVVGEESPPPPECVQTPCGDTLAAPDHDLGVSTLHLSSHHSQACCTQTGLAYDIETVVYAPPVPKLGPEPTTLQPPADVSNVISNVLDLPLSMLPDESMEKRECSVTQSPYSNCHIPNHVQSKESLVGKNHCGSCPQNIGVSSECRNEGHLGDNTQHHTRRESSSSQDSCTCHVLSQRAPNVGLPECVDGPQNSNKTSSNGHPNVTSLGHHSGTESLVSTNSPQEKTTGSNKQLIRILPEHIKQPGHSKRHVYLAIEENQIQDKLNSTQQDSMEGVKGSISSVQRGKGPECGDDSPPPVKVCRLSQPTDATVCTGPGGNNISTGTDRYNIQRNPPLAYLRHSETFNVLQNCCMESSRDDPTFSCSTSHDPPIDTSSLHGKISFKQVSDAGPNLTATFADSALGLSVSSFDTDPHIEIHGLSSVPDTMMTEEGDRIMGETISHTSKGGRKVSRIQDGHDEQQELLLIDFKENMKLERRVHFKLSPEKHPAPPPSPSNTGPDKTGKQFSPRKQSKKSPRKNSPRSSPAKSRFSAVKLRSSPLKRCSPSKLHISSGRSRASPAKRRHPSEVNKVRKSLLGDFGSMKTPATIKRKLFTRDLPRREAWSRRDTAEVVMETEAMDDSGLSLSLFVLNEHQPGSKLGWDYVDIIVLRRTNAYNFFSGELTHVYSMPMIVESILAYLDPPDLSSMCCVSKEWQQVCMGDRKAEQCRQMYLRQRRRLAPRVGKENLIKWRSRELGSLTETNSALATLQLQRIVTPTQATPTMSRHDQFSKLARLLPYGHYLTPCIRCRSPAHVIPKNHRATCQQDSCKFDYCLHCNCAFHGDVPCPALTPIASPAPVRGKKVRASPVAGSKRSKRRLRRL</sequence>
<gene>
    <name evidence="8" type="ORF">BRAFLDRAFT_131461</name>
</gene>
<dbReference type="UniPathway" id="UPA00143"/>
<dbReference type="CDD" id="cd20348">
    <property type="entry name" value="BRcat_RBR_EMI"/>
    <property type="match status" value="1"/>
</dbReference>
<accession>C3ZY88</accession>
<evidence type="ECO:0000313" key="8">
    <source>
        <dbReference type="EMBL" id="EEN42484.1"/>
    </source>
</evidence>
<keyword evidence="4" id="KW-0833">Ubl conjugation pathway</keyword>
<dbReference type="AlphaFoldDB" id="C3ZY88"/>
<evidence type="ECO:0000256" key="6">
    <source>
        <dbReference type="SAM" id="MobiDB-lite"/>
    </source>
</evidence>
<evidence type="ECO:0000256" key="5">
    <source>
        <dbReference type="ARBA" id="ARBA00022833"/>
    </source>
</evidence>
<feature type="region of interest" description="Disordered" evidence="6">
    <location>
        <begin position="525"/>
        <end position="544"/>
    </location>
</feature>
<dbReference type="InterPro" id="IPR044064">
    <property type="entry name" value="ZF_ZBR"/>
</dbReference>
<protein>
    <recommendedName>
        <fullName evidence="7">ZBR-type domain-containing protein</fullName>
    </recommendedName>
</protein>
<dbReference type="PANTHER" id="PTHR15493">
    <property type="entry name" value="F-BOX ONLY PROTEIN 5 AND 43"/>
    <property type="match status" value="1"/>
</dbReference>
<feature type="compositionally biased region" description="Basic residues" evidence="6">
    <location>
        <begin position="756"/>
        <end position="766"/>
    </location>
</feature>
<dbReference type="GO" id="GO:0008270">
    <property type="term" value="F:zinc ion binding"/>
    <property type="evidence" value="ECO:0007669"/>
    <property type="project" value="UniProtKB-KW"/>
</dbReference>
<dbReference type="eggNOG" id="ENOG502QRSQ">
    <property type="taxonomic scope" value="Eukaryota"/>
</dbReference>
<dbReference type="InterPro" id="IPR047147">
    <property type="entry name" value="FBX5_43"/>
</dbReference>
<dbReference type="GO" id="GO:0045835">
    <property type="term" value="P:negative regulation of meiotic nuclear division"/>
    <property type="evidence" value="ECO:0007669"/>
    <property type="project" value="InterPro"/>
</dbReference>
<dbReference type="SUPFAM" id="SSF81383">
    <property type="entry name" value="F-box domain"/>
    <property type="match status" value="1"/>
</dbReference>
<feature type="domain" description="ZBR-type" evidence="7">
    <location>
        <begin position="1027"/>
        <end position="1075"/>
    </location>
</feature>
<dbReference type="PANTHER" id="PTHR15493:SF9">
    <property type="entry name" value="GH14043P"/>
    <property type="match status" value="1"/>
</dbReference>
<keyword evidence="3" id="KW-0863">Zinc-finger</keyword>
<dbReference type="InParanoid" id="C3ZY88"/>
<evidence type="ECO:0000256" key="3">
    <source>
        <dbReference type="ARBA" id="ARBA00022771"/>
    </source>
</evidence>
<evidence type="ECO:0000256" key="1">
    <source>
        <dbReference type="ARBA" id="ARBA00004906"/>
    </source>
</evidence>
<reference evidence="8" key="1">
    <citation type="journal article" date="2008" name="Nature">
        <title>The amphioxus genome and the evolution of the chordate karyotype.</title>
        <authorList>
            <consortium name="US DOE Joint Genome Institute (JGI-PGF)"/>
            <person name="Putnam N.H."/>
            <person name="Butts T."/>
            <person name="Ferrier D.E.K."/>
            <person name="Furlong R.F."/>
            <person name="Hellsten U."/>
            <person name="Kawashima T."/>
            <person name="Robinson-Rechavi M."/>
            <person name="Shoguchi E."/>
            <person name="Terry A."/>
            <person name="Yu J.-K."/>
            <person name="Benito-Gutierrez E.L."/>
            <person name="Dubchak I."/>
            <person name="Garcia-Fernandez J."/>
            <person name="Gibson-Brown J.J."/>
            <person name="Grigoriev I.V."/>
            <person name="Horton A.C."/>
            <person name="de Jong P.J."/>
            <person name="Jurka J."/>
            <person name="Kapitonov V.V."/>
            <person name="Kohara Y."/>
            <person name="Kuroki Y."/>
            <person name="Lindquist E."/>
            <person name="Lucas S."/>
            <person name="Osoegawa K."/>
            <person name="Pennacchio L.A."/>
            <person name="Salamov A.A."/>
            <person name="Satou Y."/>
            <person name="Sauka-Spengler T."/>
            <person name="Schmutz J."/>
            <person name="Shin-I T."/>
            <person name="Toyoda A."/>
            <person name="Bronner-Fraser M."/>
            <person name="Fujiyama A."/>
            <person name="Holland L.Z."/>
            <person name="Holland P.W.H."/>
            <person name="Satoh N."/>
            <person name="Rokhsar D.S."/>
        </authorList>
    </citation>
    <scope>NUCLEOTIDE SEQUENCE [LARGE SCALE GENOMIC DNA]</scope>
    <source>
        <strain evidence="8">S238N-H82</strain>
        <tissue evidence="8">Testes</tissue>
    </source>
</reference>
<dbReference type="Pfam" id="PF00646">
    <property type="entry name" value="F-box"/>
    <property type="match status" value="1"/>
</dbReference>
<dbReference type="Gene3D" id="2.20.25.20">
    <property type="match status" value="1"/>
</dbReference>